<evidence type="ECO:0000256" key="2">
    <source>
        <dbReference type="ARBA" id="ARBA00022692"/>
    </source>
</evidence>
<feature type="transmembrane region" description="Helical" evidence="5">
    <location>
        <begin position="157"/>
        <end position="186"/>
    </location>
</feature>
<name>A0A2T1DUG8_9CYAN</name>
<evidence type="ECO:0000313" key="7">
    <source>
        <dbReference type="EMBL" id="PSB24156.1"/>
    </source>
</evidence>
<keyword evidence="8" id="KW-1185">Reference proteome</keyword>
<dbReference type="Proteomes" id="UP000239576">
    <property type="component" value="Unassembled WGS sequence"/>
</dbReference>
<sequence>MLNRPFWFYWIVFCGLILVRYFLIAGGTYWFFYSFREQFVRQSVRLKASAWRSMRRDIELSVLSGMIFALCAAIVMSGYDLGVTRLYLDIHAHGLWYLGASYGVVLILQDAYFYFVHRLLHHPLLFKWLHQGHHRSGHPTPWTSFAFDPPEALIQGLFLVGIVFVLPLHYTALIAILMTMTAWAVVNHLGLELLPVSFPHHWLGRWCIGPAHHSIHHRKYNLHYGLYFTFWDKLLGTNDPSYEQTFDASLRRF</sequence>
<dbReference type="EMBL" id="PVWK01000152">
    <property type="protein sequence ID" value="PSB24156.1"/>
    <property type="molecule type" value="Genomic_DNA"/>
</dbReference>
<comment type="subcellular location">
    <subcellularLocation>
        <location evidence="1">Membrane</location>
    </subcellularLocation>
</comment>
<dbReference type="Pfam" id="PF04116">
    <property type="entry name" value="FA_hydroxylase"/>
    <property type="match status" value="1"/>
</dbReference>
<dbReference type="InterPro" id="IPR006694">
    <property type="entry name" value="Fatty_acid_hydroxylase"/>
</dbReference>
<evidence type="ECO:0000256" key="5">
    <source>
        <dbReference type="SAM" id="Phobius"/>
    </source>
</evidence>
<organism evidence="7 8">
    <name type="scientific">Stenomitos frigidus ULC18</name>
    <dbReference type="NCBI Taxonomy" id="2107698"/>
    <lineage>
        <taxon>Bacteria</taxon>
        <taxon>Bacillati</taxon>
        <taxon>Cyanobacteriota</taxon>
        <taxon>Cyanophyceae</taxon>
        <taxon>Leptolyngbyales</taxon>
        <taxon>Leptolyngbyaceae</taxon>
        <taxon>Stenomitos</taxon>
    </lineage>
</organism>
<proteinExistence type="predicted"/>
<keyword evidence="2 5" id="KW-0812">Transmembrane</keyword>
<feature type="transmembrane region" description="Helical" evidence="5">
    <location>
        <begin position="60"/>
        <end position="79"/>
    </location>
</feature>
<dbReference type="GO" id="GO:0005506">
    <property type="term" value="F:iron ion binding"/>
    <property type="evidence" value="ECO:0007669"/>
    <property type="project" value="InterPro"/>
</dbReference>
<dbReference type="GO" id="GO:0016491">
    <property type="term" value="F:oxidoreductase activity"/>
    <property type="evidence" value="ECO:0007669"/>
    <property type="project" value="InterPro"/>
</dbReference>
<feature type="transmembrane region" description="Helical" evidence="5">
    <location>
        <begin position="94"/>
        <end position="115"/>
    </location>
</feature>
<feature type="domain" description="Fatty acid hydroxylase" evidence="6">
    <location>
        <begin position="104"/>
        <end position="237"/>
    </location>
</feature>
<dbReference type="GO" id="GO:0016020">
    <property type="term" value="C:membrane"/>
    <property type="evidence" value="ECO:0007669"/>
    <property type="project" value="UniProtKB-SubCell"/>
</dbReference>
<keyword evidence="3 5" id="KW-1133">Transmembrane helix</keyword>
<comment type="caution">
    <text evidence="7">The sequence shown here is derived from an EMBL/GenBank/DDBJ whole genome shotgun (WGS) entry which is preliminary data.</text>
</comment>
<keyword evidence="4 5" id="KW-0472">Membrane</keyword>
<protein>
    <recommendedName>
        <fullName evidence="6">Fatty acid hydroxylase domain-containing protein</fullName>
    </recommendedName>
</protein>
<evidence type="ECO:0000256" key="3">
    <source>
        <dbReference type="ARBA" id="ARBA00022989"/>
    </source>
</evidence>
<dbReference type="PANTHER" id="PTHR11863">
    <property type="entry name" value="STEROL DESATURASE"/>
    <property type="match status" value="1"/>
</dbReference>
<gene>
    <name evidence="7" type="ORF">C7B82_28080</name>
</gene>
<accession>A0A2T1DUG8</accession>
<evidence type="ECO:0000259" key="6">
    <source>
        <dbReference type="Pfam" id="PF04116"/>
    </source>
</evidence>
<dbReference type="AlphaFoldDB" id="A0A2T1DUG8"/>
<evidence type="ECO:0000313" key="8">
    <source>
        <dbReference type="Proteomes" id="UP000239576"/>
    </source>
</evidence>
<dbReference type="OrthoDB" id="9770329at2"/>
<feature type="transmembrane region" description="Helical" evidence="5">
    <location>
        <begin position="6"/>
        <end position="32"/>
    </location>
</feature>
<dbReference type="InterPro" id="IPR050307">
    <property type="entry name" value="Sterol_Desaturase_Related"/>
</dbReference>
<dbReference type="RefSeq" id="WP_106260319.1">
    <property type="nucleotide sequence ID" value="NZ_CAWNSW010000053.1"/>
</dbReference>
<reference evidence="7 8" key="2">
    <citation type="submission" date="2018-03" db="EMBL/GenBank/DDBJ databases">
        <title>The ancient ancestry and fast evolution of plastids.</title>
        <authorList>
            <person name="Moore K.R."/>
            <person name="Magnabosco C."/>
            <person name="Momper L."/>
            <person name="Gold D.A."/>
            <person name="Bosak T."/>
            <person name="Fournier G.P."/>
        </authorList>
    </citation>
    <scope>NUCLEOTIDE SEQUENCE [LARGE SCALE GENOMIC DNA]</scope>
    <source>
        <strain evidence="7 8">ULC18</strain>
    </source>
</reference>
<reference evidence="8" key="1">
    <citation type="submission" date="2018-02" db="EMBL/GenBank/DDBJ databases">
        <authorList>
            <person name="Moore K."/>
            <person name="Momper L."/>
        </authorList>
    </citation>
    <scope>NUCLEOTIDE SEQUENCE [LARGE SCALE GENOMIC DNA]</scope>
    <source>
        <strain evidence="8">ULC18</strain>
    </source>
</reference>
<evidence type="ECO:0000256" key="4">
    <source>
        <dbReference type="ARBA" id="ARBA00023136"/>
    </source>
</evidence>
<evidence type="ECO:0000256" key="1">
    <source>
        <dbReference type="ARBA" id="ARBA00004370"/>
    </source>
</evidence>
<dbReference type="GO" id="GO:0008610">
    <property type="term" value="P:lipid biosynthetic process"/>
    <property type="evidence" value="ECO:0007669"/>
    <property type="project" value="InterPro"/>
</dbReference>